<evidence type="ECO:0000256" key="1">
    <source>
        <dbReference type="SAM" id="SignalP"/>
    </source>
</evidence>
<feature type="signal peptide" evidence="1">
    <location>
        <begin position="1"/>
        <end position="27"/>
    </location>
</feature>
<gene>
    <name evidence="2" type="ORF">CXG81DRAFT_27645</name>
</gene>
<dbReference type="Proteomes" id="UP000274922">
    <property type="component" value="Unassembled WGS sequence"/>
</dbReference>
<keyword evidence="3" id="KW-1185">Reference proteome</keyword>
<protein>
    <recommendedName>
        <fullName evidence="4">Long chronological lifespan protein 2</fullName>
    </recommendedName>
</protein>
<dbReference type="EMBL" id="ML014272">
    <property type="protein sequence ID" value="RKO99597.1"/>
    <property type="molecule type" value="Genomic_DNA"/>
</dbReference>
<sequence length="96" mass="10613">MRRASRTPPSWAAWLLALCVVVTPALAFFQFFQQHEKGSPRTESAPETPVCHDYVCPVSGTCVSQAIDCPCPTPSDTKCLYGDWYYCQAGTSCRFA</sequence>
<accession>A0A4P9X3I6</accession>
<organism evidence="2 3">
    <name type="scientific">Caulochytrium protostelioides</name>
    <dbReference type="NCBI Taxonomy" id="1555241"/>
    <lineage>
        <taxon>Eukaryota</taxon>
        <taxon>Fungi</taxon>
        <taxon>Fungi incertae sedis</taxon>
        <taxon>Chytridiomycota</taxon>
        <taxon>Chytridiomycota incertae sedis</taxon>
        <taxon>Chytridiomycetes</taxon>
        <taxon>Caulochytriales</taxon>
        <taxon>Caulochytriaceae</taxon>
        <taxon>Caulochytrium</taxon>
    </lineage>
</organism>
<evidence type="ECO:0008006" key="4">
    <source>
        <dbReference type="Google" id="ProtNLM"/>
    </source>
</evidence>
<dbReference type="OrthoDB" id="2234316at2759"/>
<dbReference type="STRING" id="1555241.A0A4P9X3I6"/>
<evidence type="ECO:0000313" key="2">
    <source>
        <dbReference type="EMBL" id="RKO99597.1"/>
    </source>
</evidence>
<evidence type="ECO:0000313" key="3">
    <source>
        <dbReference type="Proteomes" id="UP000274922"/>
    </source>
</evidence>
<feature type="chain" id="PRO_5020350853" description="Long chronological lifespan protein 2" evidence="1">
    <location>
        <begin position="28"/>
        <end position="96"/>
    </location>
</feature>
<reference evidence="3" key="1">
    <citation type="journal article" date="2018" name="Nat. Microbiol.">
        <title>Leveraging single-cell genomics to expand the fungal tree of life.</title>
        <authorList>
            <person name="Ahrendt S.R."/>
            <person name="Quandt C.A."/>
            <person name="Ciobanu D."/>
            <person name="Clum A."/>
            <person name="Salamov A."/>
            <person name="Andreopoulos B."/>
            <person name="Cheng J.F."/>
            <person name="Woyke T."/>
            <person name="Pelin A."/>
            <person name="Henrissat B."/>
            <person name="Reynolds N.K."/>
            <person name="Benny G.L."/>
            <person name="Smith M.E."/>
            <person name="James T.Y."/>
            <person name="Grigoriev I.V."/>
        </authorList>
    </citation>
    <scope>NUCLEOTIDE SEQUENCE [LARGE SCALE GENOMIC DNA]</scope>
    <source>
        <strain evidence="3">ATCC 52028</strain>
    </source>
</reference>
<proteinExistence type="predicted"/>
<name>A0A4P9X3I6_9FUNG</name>
<dbReference type="AlphaFoldDB" id="A0A4P9X3I6"/>
<keyword evidence="1" id="KW-0732">Signal</keyword>